<comment type="caution">
    <text evidence="1">The sequence shown here is derived from an EMBL/GenBank/DDBJ whole genome shotgun (WGS) entry which is preliminary data.</text>
</comment>
<protein>
    <submittedName>
        <fullName evidence="1">Uncharacterized protein</fullName>
    </submittedName>
</protein>
<evidence type="ECO:0000313" key="2">
    <source>
        <dbReference type="Proteomes" id="UP001157502"/>
    </source>
</evidence>
<keyword evidence="2" id="KW-1185">Reference proteome</keyword>
<dbReference type="EMBL" id="CM055741">
    <property type="protein sequence ID" value="KAJ8001574.1"/>
    <property type="molecule type" value="Genomic_DNA"/>
</dbReference>
<gene>
    <name evidence="1" type="ORF">DPEC_G00170890</name>
</gene>
<organism evidence="1 2">
    <name type="scientific">Dallia pectoralis</name>
    <name type="common">Alaska blackfish</name>
    <dbReference type="NCBI Taxonomy" id="75939"/>
    <lineage>
        <taxon>Eukaryota</taxon>
        <taxon>Metazoa</taxon>
        <taxon>Chordata</taxon>
        <taxon>Craniata</taxon>
        <taxon>Vertebrata</taxon>
        <taxon>Euteleostomi</taxon>
        <taxon>Actinopterygii</taxon>
        <taxon>Neopterygii</taxon>
        <taxon>Teleostei</taxon>
        <taxon>Protacanthopterygii</taxon>
        <taxon>Esociformes</taxon>
        <taxon>Umbridae</taxon>
        <taxon>Dallia</taxon>
    </lineage>
</organism>
<evidence type="ECO:0000313" key="1">
    <source>
        <dbReference type="EMBL" id="KAJ8001574.1"/>
    </source>
</evidence>
<dbReference type="Proteomes" id="UP001157502">
    <property type="component" value="Chromosome 14"/>
</dbReference>
<proteinExistence type="predicted"/>
<sequence length="199" mass="21753">MTPATVTEGQNVTLTCITSCTLTGNSTYIWYKTNVTSPKASGQSYSITNIRSEDSVEYYCVAGNTFGQLNSSTVFINVQYGPRNTSVSVSPSGEIVEGSSVTLTCSSDANPPVYNYTWYKKNRDSSPVYDNISDMVMTSTAAQTTDTDNQDDLHYASVHFSSSKKHEEALYSTTQLSQHQEEEVQYAAVKFNCPSAATL</sequence>
<name>A0ACC2GCX7_DALPE</name>
<reference evidence="1" key="1">
    <citation type="submission" date="2021-05" db="EMBL/GenBank/DDBJ databases">
        <authorList>
            <person name="Pan Q."/>
            <person name="Jouanno E."/>
            <person name="Zahm M."/>
            <person name="Klopp C."/>
            <person name="Cabau C."/>
            <person name="Louis A."/>
            <person name="Berthelot C."/>
            <person name="Parey E."/>
            <person name="Roest Crollius H."/>
            <person name="Montfort J."/>
            <person name="Robinson-Rechavi M."/>
            <person name="Bouchez O."/>
            <person name="Lampietro C."/>
            <person name="Lopez Roques C."/>
            <person name="Donnadieu C."/>
            <person name="Postlethwait J."/>
            <person name="Bobe J."/>
            <person name="Dillon D."/>
            <person name="Chandos A."/>
            <person name="von Hippel F."/>
            <person name="Guiguen Y."/>
        </authorList>
    </citation>
    <scope>NUCLEOTIDE SEQUENCE</scope>
    <source>
        <strain evidence="1">YG-Jan2019</strain>
    </source>
</reference>
<accession>A0ACC2GCX7</accession>